<organism evidence="5 6">
    <name type="scientific">Modestobacter italicus (strain DSM 44449 / CECT 9708 / BC 501)</name>
    <dbReference type="NCBI Taxonomy" id="2732864"/>
    <lineage>
        <taxon>Bacteria</taxon>
        <taxon>Bacillati</taxon>
        <taxon>Actinomycetota</taxon>
        <taxon>Actinomycetes</taxon>
        <taxon>Geodermatophilales</taxon>
        <taxon>Geodermatophilaceae</taxon>
        <taxon>Modestobacter</taxon>
    </lineage>
</organism>
<feature type="domain" description="Alcohol dehydrogenase-like C-terminal" evidence="3">
    <location>
        <begin position="189"/>
        <end position="319"/>
    </location>
</feature>
<dbReference type="Pfam" id="PF00107">
    <property type="entry name" value="ADH_zinc_N"/>
    <property type="match status" value="1"/>
</dbReference>
<dbReference type="STRING" id="477641.MODMU_2933"/>
<dbReference type="KEGG" id="mmar:MODMU_2933"/>
<evidence type="ECO:0000259" key="3">
    <source>
        <dbReference type="Pfam" id="PF00107"/>
    </source>
</evidence>
<dbReference type="PANTHER" id="PTHR43401">
    <property type="entry name" value="L-THREONINE 3-DEHYDROGENASE"/>
    <property type="match status" value="1"/>
</dbReference>
<proteinExistence type="predicted"/>
<evidence type="ECO:0000256" key="1">
    <source>
        <dbReference type="ARBA" id="ARBA00001947"/>
    </source>
</evidence>
<dbReference type="PATRIC" id="fig|477641.3.peg.2788"/>
<dbReference type="InterPro" id="IPR013149">
    <property type="entry name" value="ADH-like_C"/>
</dbReference>
<keyword evidence="2" id="KW-0560">Oxidoreductase</keyword>
<feature type="domain" description="Alcohol dehydrogenase-like N-terminal" evidence="4">
    <location>
        <begin position="28"/>
        <end position="145"/>
    </location>
</feature>
<dbReference type="EMBL" id="FO203431">
    <property type="protein sequence ID" value="CCH88361.1"/>
    <property type="molecule type" value="Genomic_DNA"/>
</dbReference>
<dbReference type="eggNOG" id="COG1063">
    <property type="taxonomic scope" value="Bacteria"/>
</dbReference>
<dbReference type="AlphaFoldDB" id="I4EY98"/>
<evidence type="ECO:0000256" key="2">
    <source>
        <dbReference type="ARBA" id="ARBA00023002"/>
    </source>
</evidence>
<dbReference type="SUPFAM" id="SSF51735">
    <property type="entry name" value="NAD(P)-binding Rossmann-fold domains"/>
    <property type="match status" value="1"/>
</dbReference>
<dbReference type="InterPro" id="IPR013154">
    <property type="entry name" value="ADH-like_N"/>
</dbReference>
<dbReference type="OrthoDB" id="241504at2"/>
<accession>I4EY98</accession>
<protein>
    <submittedName>
        <fullName evidence="5">Alcohol dehydrogenase adh</fullName>
    </submittedName>
</protein>
<evidence type="ECO:0000313" key="6">
    <source>
        <dbReference type="Proteomes" id="UP000006461"/>
    </source>
</evidence>
<dbReference type="Gene3D" id="3.90.180.10">
    <property type="entry name" value="Medium-chain alcohol dehydrogenases, catalytic domain"/>
    <property type="match status" value="1"/>
</dbReference>
<evidence type="ECO:0000313" key="5">
    <source>
        <dbReference type="EMBL" id="CCH88361.1"/>
    </source>
</evidence>
<dbReference type="InterPro" id="IPR011032">
    <property type="entry name" value="GroES-like_sf"/>
</dbReference>
<dbReference type="Proteomes" id="UP000006461">
    <property type="component" value="Chromosome"/>
</dbReference>
<comment type="cofactor">
    <cofactor evidence="1">
        <name>Zn(2+)</name>
        <dbReference type="ChEBI" id="CHEBI:29105"/>
    </cofactor>
</comment>
<keyword evidence="6" id="KW-1185">Reference proteome</keyword>
<sequence>MAEMVRAVVQTAPRTLELREFPRPVIGPEDGLLRIEANGICGSDVEQYKGHLFRGSAVVPGHEPLGIIEELGDKAAERWGVSVGDRVALEILVPCHHCPACVSGRYQACPRRAASHGYTPITQQPSLWGGLAEYTYLAPGSIVHPIDRALPVELAVMFNPLAAGVRWAVHLGGAGIGSTVVVLGAGQRGLSAVIAAKAAGASTVIVTGLAADEHKLALARQFGADHTIVVDQEDTVARVLELTGGVGADVVLELTPMALGPVGDALASARHGGRVVLAGLKGGRKAEIDTDFVINRALTLVGAYGVDSPAYAEAIRIIESGRTPIAQMHTHSLPLEDTETAIQLLAGEGPGEPAVHVSVHPGR</sequence>
<name>I4EY98_MODI5</name>
<dbReference type="PANTHER" id="PTHR43401:SF2">
    <property type="entry name" value="L-THREONINE 3-DEHYDROGENASE"/>
    <property type="match status" value="1"/>
</dbReference>
<dbReference type="OMA" id="GEYRRCE"/>
<dbReference type="InterPro" id="IPR036291">
    <property type="entry name" value="NAD(P)-bd_dom_sf"/>
</dbReference>
<dbReference type="Pfam" id="PF08240">
    <property type="entry name" value="ADH_N"/>
    <property type="match status" value="1"/>
</dbReference>
<gene>
    <name evidence="5" type="primary">adh</name>
    <name evidence="5" type="ordered locus">MODMU_2933</name>
</gene>
<dbReference type="Gene3D" id="3.40.50.720">
    <property type="entry name" value="NAD(P)-binding Rossmann-like Domain"/>
    <property type="match status" value="1"/>
</dbReference>
<evidence type="ECO:0000259" key="4">
    <source>
        <dbReference type="Pfam" id="PF08240"/>
    </source>
</evidence>
<dbReference type="InterPro" id="IPR050129">
    <property type="entry name" value="Zn_alcohol_dh"/>
</dbReference>
<dbReference type="HOGENOM" id="CLU_026673_11_0_11"/>
<dbReference type="GO" id="GO:0016491">
    <property type="term" value="F:oxidoreductase activity"/>
    <property type="evidence" value="ECO:0007669"/>
    <property type="project" value="UniProtKB-KW"/>
</dbReference>
<dbReference type="SUPFAM" id="SSF50129">
    <property type="entry name" value="GroES-like"/>
    <property type="match status" value="1"/>
</dbReference>
<reference evidence="5 6" key="1">
    <citation type="journal article" date="2012" name="J. Bacteriol.">
        <title>Genome Sequence of Radiation-Resistant Modestobacter marinus Strain BC501, a Representative Actinobacterium That Thrives on Calcareous Stone Surfaces.</title>
        <authorList>
            <person name="Normand P."/>
            <person name="Gury J."/>
            <person name="Pujic P."/>
            <person name="Chouaia B."/>
            <person name="Crotti E."/>
            <person name="Brusetti L."/>
            <person name="Daffonchio D."/>
            <person name="Vacherie B."/>
            <person name="Barbe V."/>
            <person name="Medigue C."/>
            <person name="Calteau A."/>
            <person name="Ghodhbane-Gtari F."/>
            <person name="Essoussi I."/>
            <person name="Nouioui I."/>
            <person name="Abbassi-Ghozzi I."/>
            <person name="Gtari M."/>
        </authorList>
    </citation>
    <scope>NUCLEOTIDE SEQUENCE [LARGE SCALE GENOMIC DNA]</scope>
    <source>
        <strain evidence="6">BC 501</strain>
    </source>
</reference>